<name>A0A182J278_ANOAO</name>
<evidence type="ECO:0000313" key="1">
    <source>
        <dbReference type="EnsemblMetazoa" id="AATE009964-PA.1"/>
    </source>
</evidence>
<organism evidence="1">
    <name type="scientific">Anopheles atroparvus</name>
    <name type="common">European mosquito</name>
    <dbReference type="NCBI Taxonomy" id="41427"/>
    <lineage>
        <taxon>Eukaryota</taxon>
        <taxon>Metazoa</taxon>
        <taxon>Ecdysozoa</taxon>
        <taxon>Arthropoda</taxon>
        <taxon>Hexapoda</taxon>
        <taxon>Insecta</taxon>
        <taxon>Pterygota</taxon>
        <taxon>Neoptera</taxon>
        <taxon>Endopterygota</taxon>
        <taxon>Diptera</taxon>
        <taxon>Nematocera</taxon>
        <taxon>Culicoidea</taxon>
        <taxon>Culicidae</taxon>
        <taxon>Anophelinae</taxon>
        <taxon>Anopheles</taxon>
    </lineage>
</organism>
<proteinExistence type="predicted"/>
<protein>
    <submittedName>
        <fullName evidence="1">Uncharacterized protein</fullName>
    </submittedName>
</protein>
<accession>A0A182J278</accession>
<reference evidence="1" key="1">
    <citation type="submission" date="2022-08" db="UniProtKB">
        <authorList>
            <consortium name="EnsemblMetazoa"/>
        </authorList>
    </citation>
    <scope>IDENTIFICATION</scope>
    <source>
        <strain evidence="1">EBRO</strain>
    </source>
</reference>
<dbReference type="EnsemblMetazoa" id="AATE009964-RA">
    <property type="protein sequence ID" value="AATE009964-PA.1"/>
    <property type="gene ID" value="AATE009964"/>
</dbReference>
<sequence>MHSVMPRLIEAQRGSSLPQSAHRELPGIFSICVQLLGMRGKGEGKDDMLTHSTLSTLEPPPVARFAALVVPLPCATVRSTTRSVASRLPTAARHIRRPSRILPADAARSSSTATTTTAAAAAAASTTSGAGGTGAAPHVAAVLAVVLDGGIDAFLQRLDPPEAPVGVGERAHGAEPQVLLHHGRLLLAGALPVEELIVAHAEPPPVPRLERVRGALEQVALHVARAALPTTTTVAALRGVRVAAGGVRVIGTVRRRVASVGRRAGRIVDAHVPVLHLLVEHAVLAAHRANLVVERLEERTVVLAQIRALVKVGAARLQVAEQRRQYLVPLAVLQQRDVVDVVERRVVEAALRRGQQVLRLDDVRRPAAADLRVLVHRRVQVLRHLGEDLPVLLHLADVALEEAGEVLQHRPVRLVQQRRVELVHLLQQLDQLRQRVRRVLAVLKVPLQVPQRGGERALVPDVLLPAVHRRAARLDDLLQPHLQVLDLGLLLLEPQPAKTNGDELLHITSNTQTLTVAVRNALFDRSSPAASYHGKLCSTVKGAFEPPISVFTQPGCIATAIILFAFRSMLMDLVAAFRAALDVRYPYRAPSEFAPMEPRIELMLTMQARCGPTGASALLSAALRSSGTNALVIMIGATVLVTNVSTRSSCLVKFRRVDLGEMPALLKSTFNPAPCTTASTSLANAS</sequence>
<dbReference type="AlphaFoldDB" id="A0A182J278"/>
<dbReference type="VEuPathDB" id="VectorBase:AATE009964"/>